<evidence type="ECO:0000256" key="1">
    <source>
        <dbReference type="SAM" id="SignalP"/>
    </source>
</evidence>
<feature type="chain" id="PRO_5017348678" description="Secreted protein" evidence="1">
    <location>
        <begin position="20"/>
        <end position="89"/>
    </location>
</feature>
<proteinExistence type="predicted"/>
<evidence type="ECO:0000313" key="2">
    <source>
        <dbReference type="Ensembl" id="ENSPKIP00000023264.1"/>
    </source>
</evidence>
<keyword evidence="3" id="KW-1185">Reference proteome</keyword>
<reference evidence="2" key="2">
    <citation type="submission" date="2025-09" db="UniProtKB">
        <authorList>
            <consortium name="Ensembl"/>
        </authorList>
    </citation>
    <scope>IDENTIFICATION</scope>
</reference>
<accession>A0A3B3RXS0</accession>
<evidence type="ECO:0000313" key="3">
    <source>
        <dbReference type="Proteomes" id="UP000261540"/>
    </source>
</evidence>
<keyword evidence="1" id="KW-0732">Signal</keyword>
<dbReference type="AlphaFoldDB" id="A0A3B3RXS0"/>
<name>A0A3B3RXS0_9TELE</name>
<protein>
    <recommendedName>
        <fullName evidence="4">Secreted protein</fullName>
    </recommendedName>
</protein>
<evidence type="ECO:0008006" key="4">
    <source>
        <dbReference type="Google" id="ProtNLM"/>
    </source>
</evidence>
<dbReference type="Proteomes" id="UP000261540">
    <property type="component" value="Unplaced"/>
</dbReference>
<sequence>SRTTCLFCRLILFFFLVSGAENSQRAVVRDVGPPSESWSRGRRKDGEACQFRGCWRKSDLRKGEKKKSGERVGSCCTDLCISARVSSDC</sequence>
<feature type="signal peptide" evidence="1">
    <location>
        <begin position="1"/>
        <end position="19"/>
    </location>
</feature>
<dbReference type="Ensembl" id="ENSPKIT00000003944.1">
    <property type="protein sequence ID" value="ENSPKIP00000023264.1"/>
    <property type="gene ID" value="ENSPKIG00000006956.1"/>
</dbReference>
<reference evidence="2" key="1">
    <citation type="submission" date="2025-08" db="UniProtKB">
        <authorList>
            <consortium name="Ensembl"/>
        </authorList>
    </citation>
    <scope>IDENTIFICATION</scope>
</reference>
<organism evidence="2 3">
    <name type="scientific">Paramormyrops kingsleyae</name>
    <dbReference type="NCBI Taxonomy" id="1676925"/>
    <lineage>
        <taxon>Eukaryota</taxon>
        <taxon>Metazoa</taxon>
        <taxon>Chordata</taxon>
        <taxon>Craniata</taxon>
        <taxon>Vertebrata</taxon>
        <taxon>Euteleostomi</taxon>
        <taxon>Actinopterygii</taxon>
        <taxon>Neopterygii</taxon>
        <taxon>Teleostei</taxon>
        <taxon>Osteoglossocephala</taxon>
        <taxon>Osteoglossomorpha</taxon>
        <taxon>Osteoglossiformes</taxon>
        <taxon>Mormyridae</taxon>
        <taxon>Paramormyrops</taxon>
    </lineage>
</organism>